<organism evidence="3 4">
    <name type="scientific">Colwellia echini</name>
    <dbReference type="NCBI Taxonomy" id="1982103"/>
    <lineage>
        <taxon>Bacteria</taxon>
        <taxon>Pseudomonadati</taxon>
        <taxon>Pseudomonadota</taxon>
        <taxon>Gammaproteobacteria</taxon>
        <taxon>Alteromonadales</taxon>
        <taxon>Colwelliaceae</taxon>
        <taxon>Colwellia</taxon>
    </lineage>
</organism>
<dbReference type="InterPro" id="IPR046342">
    <property type="entry name" value="CBS_dom_sf"/>
</dbReference>
<keyword evidence="1" id="KW-0129">CBS domain</keyword>
<feature type="domain" description="CBS" evidence="2">
    <location>
        <begin position="106"/>
        <end position="173"/>
    </location>
</feature>
<dbReference type="InterPro" id="IPR000644">
    <property type="entry name" value="CBS_dom"/>
</dbReference>
<sequence length="187" mass="20750">MKNLALCNLESIDELACPKDKNVNLNSSALTIFTDFEAVQPIVLDASTSAVEAEKLMINSHVRLIIIVEQSHFLGVVSLDDLNLQGIIKREASGIPRAELCVADFMQARNELKAFSYEELQKSSINDVVETLQKRGQQHCIVVDRDSHMIRGIISASDIARKLRIPININVDSSFVNIFNALYHSAA</sequence>
<dbReference type="SUPFAM" id="SSF54631">
    <property type="entry name" value="CBS-domain pair"/>
    <property type="match status" value="1"/>
</dbReference>
<protein>
    <submittedName>
        <fullName evidence="3">CBS domain-containing protein</fullName>
    </submittedName>
</protein>
<evidence type="ECO:0000256" key="1">
    <source>
        <dbReference type="PROSITE-ProRule" id="PRU00703"/>
    </source>
</evidence>
<name>A0ABY3N1I9_9GAMM</name>
<reference evidence="3 4" key="1">
    <citation type="submission" date="2019-08" db="EMBL/GenBank/DDBJ databases">
        <title>Microbe sample from Colwellia echini.</title>
        <authorList>
            <person name="Christiansen L."/>
            <person name="Pathiraja D."/>
            <person name="Schultz-Johansen M."/>
            <person name="Choi I.-G."/>
            <person name="Stougaard P."/>
        </authorList>
    </citation>
    <scope>NUCLEOTIDE SEQUENCE [LARGE SCALE GENOMIC DNA]</scope>
    <source>
        <strain evidence="3 4">A3</strain>
    </source>
</reference>
<keyword evidence="4" id="KW-1185">Reference proteome</keyword>
<dbReference type="EMBL" id="PJAI02000001">
    <property type="protein sequence ID" value="TYK67122.1"/>
    <property type="molecule type" value="Genomic_DNA"/>
</dbReference>
<evidence type="ECO:0000313" key="3">
    <source>
        <dbReference type="EMBL" id="TYK67122.1"/>
    </source>
</evidence>
<proteinExistence type="predicted"/>
<dbReference type="PROSITE" id="PS51371">
    <property type="entry name" value="CBS"/>
    <property type="match status" value="1"/>
</dbReference>
<accession>A0ABY3N1I9</accession>
<comment type="caution">
    <text evidence="3">The sequence shown here is derived from an EMBL/GenBank/DDBJ whole genome shotgun (WGS) entry which is preliminary data.</text>
</comment>
<gene>
    <name evidence="3" type="ORF">CWS31_000880</name>
</gene>
<evidence type="ECO:0000259" key="2">
    <source>
        <dbReference type="PROSITE" id="PS51371"/>
    </source>
</evidence>
<dbReference type="RefSeq" id="WP_101343270.1">
    <property type="nucleotide sequence ID" value="NZ_PJAI02000001.1"/>
</dbReference>
<dbReference type="Proteomes" id="UP000815846">
    <property type="component" value="Unassembled WGS sequence"/>
</dbReference>
<evidence type="ECO:0000313" key="4">
    <source>
        <dbReference type="Proteomes" id="UP000815846"/>
    </source>
</evidence>
<dbReference type="Pfam" id="PF00571">
    <property type="entry name" value="CBS"/>
    <property type="match status" value="2"/>
</dbReference>
<dbReference type="Gene3D" id="3.10.580.10">
    <property type="entry name" value="CBS-domain"/>
    <property type="match status" value="1"/>
</dbReference>